<feature type="domain" description="C2H2-type" evidence="8">
    <location>
        <begin position="346"/>
        <end position="370"/>
    </location>
</feature>
<reference evidence="10 11" key="1">
    <citation type="journal article" date="2021" name="Commun. Biol.">
        <title>The genome of Shorea leprosula (Dipterocarpaceae) highlights the ecological relevance of drought in aseasonal tropical rainforests.</title>
        <authorList>
            <person name="Ng K.K.S."/>
            <person name="Kobayashi M.J."/>
            <person name="Fawcett J.A."/>
            <person name="Hatakeyama M."/>
            <person name="Paape T."/>
            <person name="Ng C.H."/>
            <person name="Ang C.C."/>
            <person name="Tnah L.H."/>
            <person name="Lee C.T."/>
            <person name="Nishiyama T."/>
            <person name="Sese J."/>
            <person name="O'Brien M.J."/>
            <person name="Copetti D."/>
            <person name="Mohd Noor M.I."/>
            <person name="Ong R.C."/>
            <person name="Putra M."/>
            <person name="Sireger I.Z."/>
            <person name="Indrioko S."/>
            <person name="Kosugi Y."/>
            <person name="Izuno A."/>
            <person name="Isagi Y."/>
            <person name="Lee S.L."/>
            <person name="Shimizu K.K."/>
        </authorList>
    </citation>
    <scope>NUCLEOTIDE SEQUENCE [LARGE SCALE GENOMIC DNA]</scope>
    <source>
        <strain evidence="10">214</strain>
    </source>
</reference>
<dbReference type="Pfam" id="PF12874">
    <property type="entry name" value="zf-met"/>
    <property type="match status" value="4"/>
</dbReference>
<comment type="subcellular location">
    <subcellularLocation>
        <location evidence="1">Nucleus</location>
    </subcellularLocation>
</comment>
<keyword evidence="6" id="KW-0539">Nucleus</keyword>
<dbReference type="EMBL" id="BPVZ01000111">
    <property type="protein sequence ID" value="GKV35576.1"/>
    <property type="molecule type" value="Genomic_DNA"/>
</dbReference>
<gene>
    <name evidence="10" type="ORF">SLEP1_g43824</name>
</gene>
<keyword evidence="4" id="KW-0863">Zinc-finger</keyword>
<evidence type="ECO:0000256" key="6">
    <source>
        <dbReference type="ARBA" id="ARBA00023242"/>
    </source>
</evidence>
<dbReference type="InterPro" id="IPR051868">
    <property type="entry name" value="ZN346_ZMAT4"/>
</dbReference>
<evidence type="ECO:0000256" key="7">
    <source>
        <dbReference type="SAM" id="MobiDB-lite"/>
    </source>
</evidence>
<accession>A0AAV5LFB8</accession>
<feature type="compositionally biased region" description="Low complexity" evidence="7">
    <location>
        <begin position="103"/>
        <end position="116"/>
    </location>
</feature>
<feature type="compositionally biased region" description="Polar residues" evidence="7">
    <location>
        <begin position="117"/>
        <end position="126"/>
    </location>
</feature>
<evidence type="ECO:0008006" key="12">
    <source>
        <dbReference type="Google" id="ProtNLM"/>
    </source>
</evidence>
<dbReference type="GO" id="GO:0005634">
    <property type="term" value="C:nucleus"/>
    <property type="evidence" value="ECO:0007669"/>
    <property type="project" value="UniProtKB-SubCell"/>
</dbReference>
<feature type="domain" description="U1-type" evidence="9">
    <location>
        <begin position="343"/>
        <end position="377"/>
    </location>
</feature>
<keyword evidence="11" id="KW-1185">Reference proteome</keyword>
<keyword evidence="5" id="KW-0862">Zinc</keyword>
<dbReference type="GO" id="GO:0003676">
    <property type="term" value="F:nucleic acid binding"/>
    <property type="evidence" value="ECO:0007669"/>
    <property type="project" value="InterPro"/>
</dbReference>
<dbReference type="Proteomes" id="UP001054252">
    <property type="component" value="Unassembled WGS sequence"/>
</dbReference>
<evidence type="ECO:0000256" key="5">
    <source>
        <dbReference type="ARBA" id="ARBA00022833"/>
    </source>
</evidence>
<feature type="compositionally biased region" description="Polar residues" evidence="7">
    <location>
        <begin position="84"/>
        <end position="102"/>
    </location>
</feature>
<feature type="domain" description="U1-type" evidence="9">
    <location>
        <begin position="389"/>
        <end position="423"/>
    </location>
</feature>
<protein>
    <recommendedName>
        <fullName evidence="12">C2H2-type domain-containing protein</fullName>
    </recommendedName>
</protein>
<dbReference type="AlphaFoldDB" id="A0AAV5LFB8"/>
<feature type="domain" description="C2H2-type" evidence="8">
    <location>
        <begin position="302"/>
        <end position="326"/>
    </location>
</feature>
<proteinExistence type="predicted"/>
<dbReference type="InterPro" id="IPR003604">
    <property type="entry name" value="Matrin/U1-like-C_Znf_C2H2"/>
</dbReference>
<dbReference type="InterPro" id="IPR013087">
    <property type="entry name" value="Znf_C2H2_type"/>
</dbReference>
<dbReference type="SUPFAM" id="SSF57667">
    <property type="entry name" value="beta-beta-alpha zinc fingers"/>
    <property type="match status" value="4"/>
</dbReference>
<feature type="compositionally biased region" description="Polar residues" evidence="7">
    <location>
        <begin position="52"/>
        <end position="69"/>
    </location>
</feature>
<feature type="compositionally biased region" description="Low complexity" evidence="7">
    <location>
        <begin position="199"/>
        <end position="217"/>
    </location>
</feature>
<feature type="domain" description="U1-type" evidence="9">
    <location>
        <begin position="248"/>
        <end position="282"/>
    </location>
</feature>
<feature type="domain" description="C2H2-type" evidence="8">
    <location>
        <begin position="392"/>
        <end position="416"/>
    </location>
</feature>
<sequence length="438" mass="48116">MAEQGRENVMSVELAIQRELAYRRKITMLNLQTNAESGQELIPLQVCFSSPGGNASSRPISNSNLSLSGEKQAAPPSNRELLSGNASSRPISSSNTSLSGVHSSSPSRNASSRTISNSNLSLSGEKQPTPPRNQELPGGNASSWPNLSSNPCLSGVKPRAPPSNEELLSGNASSRPISSSNPSLCGVKRPAPPSNPELPSGSASSRPRSSSNPSISGVKQSAPSSNSQFLQLQLLQSFNNDDMLEPRADNLFCEVCQVTCPGPFNYKQHISSKRHQFKVQELKFSRKDGEDDYPVANQRGRKWCSLCRIWCMNDDLMKLHLAGQKHKKEQDRLKLAQIGEMTERPNWCELCGIGCTDGHALQMHLKGKKHQTELRMRECGRTRGNDVEKQQKVCHLCNIWCIDEVSLQSHLVGKKHVLRELEVKKIEGCCMIDYGTST</sequence>
<keyword evidence="3" id="KW-0677">Repeat</keyword>
<evidence type="ECO:0000313" key="10">
    <source>
        <dbReference type="EMBL" id="GKV35576.1"/>
    </source>
</evidence>
<name>A0AAV5LFB8_9ROSI</name>
<feature type="domain" description="C2H2-type" evidence="8">
    <location>
        <begin position="251"/>
        <end position="275"/>
    </location>
</feature>
<evidence type="ECO:0000256" key="4">
    <source>
        <dbReference type="ARBA" id="ARBA00022771"/>
    </source>
</evidence>
<dbReference type="Gene3D" id="3.30.160.60">
    <property type="entry name" value="Classic Zinc Finger"/>
    <property type="match status" value="4"/>
</dbReference>
<dbReference type="PANTHER" id="PTHR46144:SF6">
    <property type="entry name" value="C2H2-TYPE DOMAIN-CONTAINING PROTEIN"/>
    <property type="match status" value="1"/>
</dbReference>
<evidence type="ECO:0000256" key="1">
    <source>
        <dbReference type="ARBA" id="ARBA00004123"/>
    </source>
</evidence>
<evidence type="ECO:0000259" key="9">
    <source>
        <dbReference type="SMART" id="SM00451"/>
    </source>
</evidence>
<comment type="caution">
    <text evidence="10">The sequence shown here is derived from an EMBL/GenBank/DDBJ whole genome shotgun (WGS) entry which is preliminary data.</text>
</comment>
<organism evidence="10 11">
    <name type="scientific">Rubroshorea leprosula</name>
    <dbReference type="NCBI Taxonomy" id="152421"/>
    <lineage>
        <taxon>Eukaryota</taxon>
        <taxon>Viridiplantae</taxon>
        <taxon>Streptophyta</taxon>
        <taxon>Embryophyta</taxon>
        <taxon>Tracheophyta</taxon>
        <taxon>Spermatophyta</taxon>
        <taxon>Magnoliopsida</taxon>
        <taxon>eudicotyledons</taxon>
        <taxon>Gunneridae</taxon>
        <taxon>Pentapetalae</taxon>
        <taxon>rosids</taxon>
        <taxon>malvids</taxon>
        <taxon>Malvales</taxon>
        <taxon>Dipterocarpaceae</taxon>
        <taxon>Rubroshorea</taxon>
    </lineage>
</organism>
<evidence type="ECO:0000256" key="3">
    <source>
        <dbReference type="ARBA" id="ARBA00022737"/>
    </source>
</evidence>
<feature type="region of interest" description="Disordered" evidence="7">
    <location>
        <begin position="52"/>
        <end position="223"/>
    </location>
</feature>
<evidence type="ECO:0000313" key="11">
    <source>
        <dbReference type="Proteomes" id="UP001054252"/>
    </source>
</evidence>
<keyword evidence="2" id="KW-0479">Metal-binding</keyword>
<dbReference type="GO" id="GO:0008270">
    <property type="term" value="F:zinc ion binding"/>
    <property type="evidence" value="ECO:0007669"/>
    <property type="project" value="UniProtKB-KW"/>
</dbReference>
<feature type="compositionally biased region" description="Low complexity" evidence="7">
    <location>
        <begin position="169"/>
        <end position="183"/>
    </location>
</feature>
<feature type="domain" description="U1-type" evidence="9">
    <location>
        <begin position="299"/>
        <end position="333"/>
    </location>
</feature>
<evidence type="ECO:0000256" key="2">
    <source>
        <dbReference type="ARBA" id="ARBA00022723"/>
    </source>
</evidence>
<feature type="compositionally biased region" description="Polar residues" evidence="7">
    <location>
        <begin position="140"/>
        <end position="152"/>
    </location>
</feature>
<dbReference type="SMART" id="SM00451">
    <property type="entry name" value="ZnF_U1"/>
    <property type="match status" value="4"/>
</dbReference>
<evidence type="ECO:0000259" key="8">
    <source>
        <dbReference type="SMART" id="SM00355"/>
    </source>
</evidence>
<dbReference type="PANTHER" id="PTHR46144">
    <property type="entry name" value="ZINC FINGER PROTEIN 385B-LIKE"/>
    <property type="match status" value="1"/>
</dbReference>
<dbReference type="InterPro" id="IPR036236">
    <property type="entry name" value="Znf_C2H2_sf"/>
</dbReference>
<dbReference type="SMART" id="SM00355">
    <property type="entry name" value="ZnF_C2H2"/>
    <property type="match status" value="4"/>
</dbReference>